<dbReference type="EMBL" id="CM056741">
    <property type="protein sequence ID" value="KAJ8682264.1"/>
    <property type="molecule type" value="Genomic_DNA"/>
</dbReference>
<sequence>MPIDLYYVPGSGPCRMVRLVAAAVGVELNLKLTDLMAKEQLKPEFIKMNPQHTVPTMDDNGFYLWESRAICTYLIEKYAKNDSLYPKDPKQRAIINQRLYFDMGTVYQSFADYYYPQIFGGAPADPAKLEKIHEAFGYLEKFLDGQNYVAGSNLTVADLVLATSISNFTLFEDVDFNKYSQTKKWLARIESEAPKYAETNGEGLKAFKGLVDHLWKK</sequence>
<protein>
    <submittedName>
        <fullName evidence="1">Uncharacterized protein</fullName>
    </submittedName>
</protein>
<gene>
    <name evidence="1" type="ORF">QAD02_018056</name>
</gene>
<reference evidence="1" key="1">
    <citation type="submission" date="2023-04" db="EMBL/GenBank/DDBJ databases">
        <title>A chromosome-level genome assembly of the parasitoid wasp Eretmocerus hayati.</title>
        <authorList>
            <person name="Zhong Y."/>
            <person name="Liu S."/>
            <person name="Liu Y."/>
        </authorList>
    </citation>
    <scope>NUCLEOTIDE SEQUENCE</scope>
    <source>
        <strain evidence="1">ZJU_SS_LIU_2023</strain>
    </source>
</reference>
<evidence type="ECO:0000313" key="1">
    <source>
        <dbReference type="EMBL" id="KAJ8682264.1"/>
    </source>
</evidence>
<accession>A0ACC2PI40</accession>
<dbReference type="Proteomes" id="UP001239111">
    <property type="component" value="Chromosome 1"/>
</dbReference>
<proteinExistence type="predicted"/>
<evidence type="ECO:0000313" key="2">
    <source>
        <dbReference type="Proteomes" id="UP001239111"/>
    </source>
</evidence>
<comment type="caution">
    <text evidence="1">The sequence shown here is derived from an EMBL/GenBank/DDBJ whole genome shotgun (WGS) entry which is preliminary data.</text>
</comment>
<keyword evidence="2" id="KW-1185">Reference proteome</keyword>
<name>A0ACC2PI40_9HYME</name>
<organism evidence="1 2">
    <name type="scientific">Eretmocerus hayati</name>
    <dbReference type="NCBI Taxonomy" id="131215"/>
    <lineage>
        <taxon>Eukaryota</taxon>
        <taxon>Metazoa</taxon>
        <taxon>Ecdysozoa</taxon>
        <taxon>Arthropoda</taxon>
        <taxon>Hexapoda</taxon>
        <taxon>Insecta</taxon>
        <taxon>Pterygota</taxon>
        <taxon>Neoptera</taxon>
        <taxon>Endopterygota</taxon>
        <taxon>Hymenoptera</taxon>
        <taxon>Apocrita</taxon>
        <taxon>Proctotrupomorpha</taxon>
        <taxon>Chalcidoidea</taxon>
        <taxon>Aphelinidae</taxon>
        <taxon>Aphelininae</taxon>
        <taxon>Eretmocerus</taxon>
    </lineage>
</organism>